<feature type="compositionally biased region" description="Low complexity" evidence="1">
    <location>
        <begin position="240"/>
        <end position="292"/>
    </location>
</feature>
<feature type="compositionally biased region" description="Basic and acidic residues" evidence="1">
    <location>
        <begin position="459"/>
        <end position="473"/>
    </location>
</feature>
<feature type="compositionally biased region" description="Pro residues" evidence="1">
    <location>
        <begin position="630"/>
        <end position="642"/>
    </location>
</feature>
<feature type="compositionally biased region" description="Basic and acidic residues" evidence="1">
    <location>
        <begin position="209"/>
        <end position="224"/>
    </location>
</feature>
<reference evidence="2" key="2">
    <citation type="submission" date="2021-10" db="EMBL/GenBank/DDBJ databases">
        <title>Phylogenomics reveals ancestral predisposition of the termite-cultivated fungus Termitomyces towards a domesticated lifestyle.</title>
        <authorList>
            <person name="Auxier B."/>
            <person name="Grum-Grzhimaylo A."/>
            <person name="Cardenas M.E."/>
            <person name="Lodge J.D."/>
            <person name="Laessoe T."/>
            <person name="Pedersen O."/>
            <person name="Smith M.E."/>
            <person name="Kuyper T.W."/>
            <person name="Franco-Molano E.A."/>
            <person name="Baroni T.J."/>
            <person name="Aanen D.K."/>
        </authorList>
    </citation>
    <scope>NUCLEOTIDE SEQUENCE</scope>
    <source>
        <strain evidence="2">AP01</strain>
        <tissue evidence="2">Mycelium</tissue>
    </source>
</reference>
<feature type="compositionally biased region" description="Low complexity" evidence="1">
    <location>
        <begin position="649"/>
        <end position="667"/>
    </location>
</feature>
<evidence type="ECO:0000256" key="1">
    <source>
        <dbReference type="SAM" id="MobiDB-lite"/>
    </source>
</evidence>
<feature type="compositionally biased region" description="Polar residues" evidence="1">
    <location>
        <begin position="439"/>
        <end position="449"/>
    </location>
</feature>
<accession>A0A9P7FZI4</accession>
<feature type="region of interest" description="Disordered" evidence="1">
    <location>
        <begin position="126"/>
        <end position="297"/>
    </location>
</feature>
<comment type="caution">
    <text evidence="2">The sequence shown here is derived from an EMBL/GenBank/DDBJ whole genome shotgun (WGS) entry which is preliminary data.</text>
</comment>
<feature type="region of interest" description="Disordered" evidence="1">
    <location>
        <begin position="319"/>
        <end position="338"/>
    </location>
</feature>
<protein>
    <submittedName>
        <fullName evidence="2">Uncharacterized protein</fullName>
    </submittedName>
</protein>
<feature type="region of interest" description="Disordered" evidence="1">
    <location>
        <begin position="620"/>
        <end position="702"/>
    </location>
</feature>
<proteinExistence type="predicted"/>
<organism evidence="2 3">
    <name type="scientific">Asterophora parasitica</name>
    <dbReference type="NCBI Taxonomy" id="117018"/>
    <lineage>
        <taxon>Eukaryota</taxon>
        <taxon>Fungi</taxon>
        <taxon>Dikarya</taxon>
        <taxon>Basidiomycota</taxon>
        <taxon>Agaricomycotina</taxon>
        <taxon>Agaricomycetes</taxon>
        <taxon>Agaricomycetidae</taxon>
        <taxon>Agaricales</taxon>
        <taxon>Tricholomatineae</taxon>
        <taxon>Lyophyllaceae</taxon>
        <taxon>Asterophora</taxon>
    </lineage>
</organism>
<dbReference type="EMBL" id="JABCKV010000321">
    <property type="protein sequence ID" value="KAG5641387.1"/>
    <property type="molecule type" value="Genomic_DNA"/>
</dbReference>
<feature type="compositionally biased region" description="Low complexity" evidence="1">
    <location>
        <begin position="677"/>
        <end position="688"/>
    </location>
</feature>
<dbReference type="OrthoDB" id="3255291at2759"/>
<feature type="compositionally biased region" description="Polar residues" evidence="1">
    <location>
        <begin position="527"/>
        <end position="554"/>
    </location>
</feature>
<gene>
    <name evidence="2" type="ORF">DXG03_005354</name>
</gene>
<reference evidence="2" key="1">
    <citation type="submission" date="2020-07" db="EMBL/GenBank/DDBJ databases">
        <authorList>
            <person name="Nieuwenhuis M."/>
            <person name="Van De Peppel L.J.J."/>
        </authorList>
    </citation>
    <scope>NUCLEOTIDE SEQUENCE</scope>
    <source>
        <strain evidence="2">AP01</strain>
        <tissue evidence="2">Mycelium</tissue>
    </source>
</reference>
<feature type="compositionally biased region" description="Polar residues" evidence="1">
    <location>
        <begin position="358"/>
        <end position="369"/>
    </location>
</feature>
<evidence type="ECO:0000313" key="3">
    <source>
        <dbReference type="Proteomes" id="UP000775547"/>
    </source>
</evidence>
<dbReference type="Proteomes" id="UP000775547">
    <property type="component" value="Unassembled WGS sequence"/>
</dbReference>
<sequence>MATHYPHYPAPHGWAPPYQGAAPPMPAGVSVNATQWNMGSWAFNPAYNAQRYPAPQPQQQQQWMPARAWGHAYYGQHIAHPQQQQQQAASFNPYRKVIKPPSAEYLATRLTNNGLDLHNMVPIADPHGDAEDPNVPKTPWIWNPATLQNDAPSVSAQRKALAEASNRAAGPGSLTRHASEPAVSSVDADTSHLATPRPRHHATNPLNQPERDEEKEGFSSKGELKPTFSPKVIRTHHSRSSTSSLRQSSISSASNSTSSSRQNSSSSSRPVSRHSSMPSIYSSQSASKSSSSIMDGAALTDEPSSILSPLSAILMVPEDEEPDSADSNPTPRVAIRPLGGAYNSFSSQVEGMAEATSDRTTSTHHNNGGSYKGFSSKAAFVAEVNHRITTTDHNNNTPYNHTTASQSQSQSNRRQAPEIYAQRTPRTPTQDTHAHVDTRPSSSTHSQHPSRGEYQAQGQERDGDRDRDRDRSSHQQQQQYTPPEPPPYPPRRPDVLTMTSDSLSASGNQISHTRRPSTEPKMVYSYPDTTGGENHSPYPISSNPHYNVSPSGTTPGYKGALSSKPLSGVPLLPKPPPTSSSMDPYTSRSTNPHYNIDVDDDMRHIPPEVMERREREFAEKIRRQREQFPPSLPAIIPMPDPSGKPDNFSYSSSYTSASASAPLSSSSFPRTPTRGHSFSSASSSSQAQPVSHEEPRPTPIKLKNIYMPVMPINPRPPYRLGYWNKRGDHVTKEGFLVYAPPGETYPPELAAYPEEGNGYKNELGLIGAWDASRPELPESLPKYGMAPKQPYRSFVDAR</sequence>
<dbReference type="AlphaFoldDB" id="A0A9P7FZI4"/>
<feature type="compositionally biased region" description="Polar residues" evidence="1">
    <location>
        <begin position="582"/>
        <end position="593"/>
    </location>
</feature>
<feature type="compositionally biased region" description="Low complexity" evidence="1">
    <location>
        <begin position="405"/>
        <end position="414"/>
    </location>
</feature>
<feature type="compositionally biased region" description="Low complexity" evidence="1">
    <location>
        <begin position="561"/>
        <end position="571"/>
    </location>
</feature>
<keyword evidence="3" id="KW-1185">Reference proteome</keyword>
<feature type="compositionally biased region" description="Polar residues" evidence="1">
    <location>
        <begin position="391"/>
        <end position="404"/>
    </location>
</feature>
<evidence type="ECO:0000313" key="2">
    <source>
        <dbReference type="EMBL" id="KAG5641387.1"/>
    </source>
</evidence>
<feature type="region of interest" description="Disordered" evidence="1">
    <location>
        <begin position="390"/>
        <end position="603"/>
    </location>
</feature>
<name>A0A9P7FZI4_9AGAR</name>
<feature type="region of interest" description="Disordered" evidence="1">
    <location>
        <begin position="349"/>
        <end position="371"/>
    </location>
</feature>
<feature type="compositionally biased region" description="Polar residues" evidence="1">
    <location>
        <begin position="497"/>
        <end position="511"/>
    </location>
</feature>
<feature type="region of interest" description="Disordered" evidence="1">
    <location>
        <begin position="778"/>
        <end position="798"/>
    </location>
</feature>
<feature type="compositionally biased region" description="Polar residues" evidence="1">
    <location>
        <begin position="145"/>
        <end position="156"/>
    </location>
</feature>